<reference evidence="6 7" key="1">
    <citation type="journal article" date="2024" name="Nat. Commun.">
        <title>Phylogenomics reveals the evolutionary origins of lichenization in chlorophyte algae.</title>
        <authorList>
            <person name="Puginier C."/>
            <person name="Libourel C."/>
            <person name="Otte J."/>
            <person name="Skaloud P."/>
            <person name="Haon M."/>
            <person name="Grisel S."/>
            <person name="Petersen M."/>
            <person name="Berrin J.G."/>
            <person name="Delaux P.M."/>
            <person name="Dal Grande F."/>
            <person name="Keller J."/>
        </authorList>
    </citation>
    <scope>NUCLEOTIDE SEQUENCE [LARGE SCALE GENOMIC DNA]</scope>
    <source>
        <strain evidence="6 7">SAG 2036</strain>
    </source>
</reference>
<dbReference type="Gene3D" id="2.40.40.50">
    <property type="entry name" value="Ubiquitin fusion degradation protein UFD1, N-terminal domain"/>
    <property type="match status" value="1"/>
</dbReference>
<dbReference type="GO" id="GO:0034098">
    <property type="term" value="C:VCP-NPL4-UFD1 AAA ATPase complex"/>
    <property type="evidence" value="ECO:0007669"/>
    <property type="project" value="TreeGrafter"/>
</dbReference>
<evidence type="ECO:0000256" key="1">
    <source>
        <dbReference type="ARBA" id="ARBA00006043"/>
    </source>
</evidence>
<dbReference type="AlphaFoldDB" id="A0AAW1P0A4"/>
<keyword evidence="3" id="KW-0175">Coiled coil</keyword>
<dbReference type="InterPro" id="IPR042299">
    <property type="entry name" value="Ufd1-like_Nn"/>
</dbReference>
<dbReference type="InterPro" id="IPR004854">
    <property type="entry name" value="Ufd1-like"/>
</dbReference>
<dbReference type="Proteomes" id="UP001465755">
    <property type="component" value="Unassembled WGS sequence"/>
</dbReference>
<feature type="coiled-coil region" evidence="3">
    <location>
        <begin position="280"/>
        <end position="307"/>
    </location>
</feature>
<feature type="compositionally biased region" description="Basic and acidic residues" evidence="4">
    <location>
        <begin position="1"/>
        <end position="38"/>
    </location>
</feature>
<sequence>MHSDFRGAAKKLEKETRERTQRAKQKGARESAENERVKARLAAYEEEQRQRRLTEMYEEEQERRRHEEVLEGNNGVWWSTMLRAAPLTSDLASRIKRSADKVSLSPSAERELTRQEASKNGAMLFELSSGGNRTHVGILDFTAAEGMIGMPPAVARNLWGDAGAAAGQDVSITYKKLQKGTFVRFQPRDADFQREVGDSIEGLLEQALLTRSTLTEGDWVRAQQGDRAWDLRVQQLRPDPQVSVIDTDMEADVDASLETEQKIAAEMAAAREREAQLAAMAAAAAKQAQEQEEAARLEADRLRAHRQAKQIALPPEPSSSSSQPITSCLVRLPDGTRLQRKFVSSAPLRTLFDFLEAQEGFSLPEGGYRLVGGYPRRVIEGTNGGSFAEGGLGVV</sequence>
<dbReference type="Gene3D" id="3.10.330.10">
    <property type="match status" value="1"/>
</dbReference>
<dbReference type="PANTHER" id="PTHR12555">
    <property type="entry name" value="UBIQUITIN FUSION DEGRADATON PROTEIN 1"/>
    <property type="match status" value="1"/>
</dbReference>
<name>A0AAW1P0A4_9CHLO</name>
<gene>
    <name evidence="6" type="ORF">WJX73_005238</name>
</gene>
<dbReference type="InterPro" id="IPR001012">
    <property type="entry name" value="UBX_dom"/>
</dbReference>
<comment type="caution">
    <text evidence="6">The sequence shown here is derived from an EMBL/GenBank/DDBJ whole genome shotgun (WGS) entry which is preliminary data.</text>
</comment>
<dbReference type="GO" id="GO:0006511">
    <property type="term" value="P:ubiquitin-dependent protein catabolic process"/>
    <property type="evidence" value="ECO:0007669"/>
    <property type="project" value="InterPro"/>
</dbReference>
<dbReference type="CDD" id="cd01767">
    <property type="entry name" value="UBX"/>
    <property type="match status" value="1"/>
</dbReference>
<dbReference type="InterPro" id="IPR055418">
    <property type="entry name" value="UFD1_N2"/>
</dbReference>
<comment type="similarity">
    <text evidence="1">Belongs to the UFD1 family.</text>
</comment>
<protein>
    <recommendedName>
        <fullName evidence="5">UBX domain-containing protein</fullName>
    </recommendedName>
</protein>
<dbReference type="GO" id="GO:0031593">
    <property type="term" value="F:polyubiquitin modification-dependent protein binding"/>
    <property type="evidence" value="ECO:0007669"/>
    <property type="project" value="TreeGrafter"/>
</dbReference>
<organism evidence="6 7">
    <name type="scientific">Symbiochloris irregularis</name>
    <dbReference type="NCBI Taxonomy" id="706552"/>
    <lineage>
        <taxon>Eukaryota</taxon>
        <taxon>Viridiplantae</taxon>
        <taxon>Chlorophyta</taxon>
        <taxon>core chlorophytes</taxon>
        <taxon>Trebouxiophyceae</taxon>
        <taxon>Trebouxiales</taxon>
        <taxon>Trebouxiaceae</taxon>
        <taxon>Symbiochloris</taxon>
    </lineage>
</organism>
<dbReference type="PROSITE" id="PS50033">
    <property type="entry name" value="UBX"/>
    <property type="match status" value="1"/>
</dbReference>
<evidence type="ECO:0000259" key="5">
    <source>
        <dbReference type="PROSITE" id="PS50033"/>
    </source>
</evidence>
<dbReference type="PANTHER" id="PTHR12555:SF13">
    <property type="entry name" value="UBIQUITIN RECOGNITION FACTOR IN ER-ASSOCIATED DEGRADATION PROTEIN 1"/>
    <property type="match status" value="1"/>
</dbReference>
<feature type="region of interest" description="Disordered" evidence="4">
    <location>
        <begin position="1"/>
        <end position="50"/>
    </location>
</feature>
<proteinExistence type="inferred from homology"/>
<dbReference type="Pfam" id="PF03152">
    <property type="entry name" value="UFD1_N1"/>
    <property type="match status" value="1"/>
</dbReference>
<dbReference type="GO" id="GO:0036503">
    <property type="term" value="P:ERAD pathway"/>
    <property type="evidence" value="ECO:0007669"/>
    <property type="project" value="TreeGrafter"/>
</dbReference>
<evidence type="ECO:0000313" key="6">
    <source>
        <dbReference type="EMBL" id="KAK9800795.1"/>
    </source>
</evidence>
<dbReference type="InterPro" id="IPR055417">
    <property type="entry name" value="UFD1_N1"/>
</dbReference>
<dbReference type="InterPro" id="IPR029071">
    <property type="entry name" value="Ubiquitin-like_domsf"/>
</dbReference>
<evidence type="ECO:0000256" key="4">
    <source>
        <dbReference type="SAM" id="MobiDB-lite"/>
    </source>
</evidence>
<feature type="domain" description="UBX" evidence="5">
    <location>
        <begin position="321"/>
        <end position="377"/>
    </location>
</feature>
<evidence type="ECO:0000313" key="7">
    <source>
        <dbReference type="Proteomes" id="UP001465755"/>
    </source>
</evidence>
<dbReference type="SUPFAM" id="SSF54236">
    <property type="entry name" value="Ubiquitin-like"/>
    <property type="match status" value="1"/>
</dbReference>
<keyword evidence="2" id="KW-0833">Ubl conjugation pathway</keyword>
<dbReference type="EMBL" id="JALJOQ010000080">
    <property type="protein sequence ID" value="KAK9800795.1"/>
    <property type="molecule type" value="Genomic_DNA"/>
</dbReference>
<evidence type="ECO:0000256" key="3">
    <source>
        <dbReference type="SAM" id="Coils"/>
    </source>
</evidence>
<evidence type="ECO:0000256" key="2">
    <source>
        <dbReference type="ARBA" id="ARBA00022786"/>
    </source>
</evidence>
<keyword evidence="7" id="KW-1185">Reference proteome</keyword>
<dbReference type="Pfam" id="PF00789">
    <property type="entry name" value="UBX"/>
    <property type="match status" value="1"/>
</dbReference>
<accession>A0AAW1P0A4</accession>
<dbReference type="Pfam" id="PF24842">
    <property type="entry name" value="UFD1_N2"/>
    <property type="match status" value="1"/>
</dbReference>
<dbReference type="Gene3D" id="3.10.20.90">
    <property type="entry name" value="Phosphatidylinositol 3-kinase Catalytic Subunit, Chain A, domain 1"/>
    <property type="match status" value="1"/>
</dbReference>